<evidence type="ECO:0000313" key="5">
    <source>
        <dbReference type="EMBL" id="BAC13654.1"/>
    </source>
</evidence>
<dbReference type="EMBL" id="BA000028">
    <property type="protein sequence ID" value="BAC13654.1"/>
    <property type="molecule type" value="Genomic_DNA"/>
</dbReference>
<dbReference type="RefSeq" id="WP_011066099.1">
    <property type="nucleotide sequence ID" value="NC_004193.1"/>
</dbReference>
<dbReference type="PANTHER" id="PTHR11941:SF54">
    <property type="entry name" value="ENOYL-COA HYDRATASE, MITOCHONDRIAL"/>
    <property type="match status" value="1"/>
</dbReference>
<dbReference type="STRING" id="221109.gene:10733938"/>
<protein>
    <submittedName>
        <fullName evidence="5">Enoyl-CoA hydratase (3-hydroxybutyryl-CoA dehydratase)</fullName>
        <ecNumber evidence="5">4.2.1.17</ecNumber>
    </submittedName>
</protein>
<dbReference type="EC" id="4.2.1.17" evidence="5"/>
<feature type="coiled-coil region" evidence="4">
    <location>
        <begin position="18"/>
        <end position="45"/>
    </location>
</feature>
<accession>Q8EQK0</accession>
<dbReference type="PANTHER" id="PTHR11941">
    <property type="entry name" value="ENOYL-COA HYDRATASE-RELATED"/>
    <property type="match status" value="1"/>
</dbReference>
<dbReference type="InterPro" id="IPR018376">
    <property type="entry name" value="Enoyl-CoA_hyd/isom_CS"/>
</dbReference>
<keyword evidence="6" id="KW-1185">Reference proteome</keyword>
<dbReference type="KEGG" id="oih:OB1698"/>
<dbReference type="InterPro" id="IPR029045">
    <property type="entry name" value="ClpP/crotonase-like_dom_sf"/>
</dbReference>
<dbReference type="InterPro" id="IPR001753">
    <property type="entry name" value="Enoyl-CoA_hydra/iso"/>
</dbReference>
<reference evidence="5 6" key="2">
    <citation type="journal article" date="2002" name="Nucleic Acids Res.">
        <title>Genome sequence of Oceanobacillus iheyensis isolated from the Iheya Ridge and its unexpected adaptive capabilities to extreme environments.</title>
        <authorList>
            <person name="Takami H."/>
            <person name="Takaki Y."/>
            <person name="Uchiyama I."/>
        </authorList>
    </citation>
    <scope>NUCLEOTIDE SEQUENCE [LARGE SCALE GENOMIC DNA]</scope>
    <source>
        <strain evidence="6">DSM 14371 / CIP 107618 / JCM 11309 / KCTC 3954 / HTE831</strain>
    </source>
</reference>
<dbReference type="GO" id="GO:0006635">
    <property type="term" value="P:fatty acid beta-oxidation"/>
    <property type="evidence" value="ECO:0007669"/>
    <property type="project" value="TreeGrafter"/>
</dbReference>
<organism evidence="5 6">
    <name type="scientific">Oceanobacillus iheyensis (strain DSM 14371 / CIP 107618 / JCM 11309 / KCTC 3954 / HTE831)</name>
    <dbReference type="NCBI Taxonomy" id="221109"/>
    <lineage>
        <taxon>Bacteria</taxon>
        <taxon>Bacillati</taxon>
        <taxon>Bacillota</taxon>
        <taxon>Bacilli</taxon>
        <taxon>Bacillales</taxon>
        <taxon>Bacillaceae</taxon>
        <taxon>Oceanobacillus</taxon>
    </lineage>
</organism>
<comment type="similarity">
    <text evidence="1 3">Belongs to the enoyl-CoA hydratase/isomerase family.</text>
</comment>
<evidence type="ECO:0000256" key="2">
    <source>
        <dbReference type="ARBA" id="ARBA00023239"/>
    </source>
</evidence>
<evidence type="ECO:0000256" key="4">
    <source>
        <dbReference type="SAM" id="Coils"/>
    </source>
</evidence>
<dbReference type="Gene3D" id="3.90.226.10">
    <property type="entry name" value="2-enoyl-CoA Hydratase, Chain A, domain 1"/>
    <property type="match status" value="1"/>
</dbReference>
<evidence type="ECO:0000256" key="3">
    <source>
        <dbReference type="RuleBase" id="RU003707"/>
    </source>
</evidence>
<dbReference type="HOGENOM" id="CLU_009834_7_6_9"/>
<dbReference type="PROSITE" id="PS00166">
    <property type="entry name" value="ENOYL_COA_HYDRATASE"/>
    <property type="match status" value="1"/>
</dbReference>
<dbReference type="Pfam" id="PF00378">
    <property type="entry name" value="ECH_1"/>
    <property type="match status" value="1"/>
</dbReference>
<evidence type="ECO:0000256" key="1">
    <source>
        <dbReference type="ARBA" id="ARBA00005254"/>
    </source>
</evidence>
<dbReference type="eggNOG" id="COG1024">
    <property type="taxonomic scope" value="Bacteria"/>
</dbReference>
<dbReference type="AlphaFoldDB" id="Q8EQK0"/>
<gene>
    <name evidence="5" type="ordered locus">OB1698</name>
</gene>
<proteinExistence type="inferred from homology"/>
<dbReference type="InterPro" id="IPR014748">
    <property type="entry name" value="Enoyl-CoA_hydra_C"/>
</dbReference>
<dbReference type="OrthoDB" id="9787660at2"/>
<name>Q8EQK0_OCEIH</name>
<keyword evidence="2 5" id="KW-0456">Lyase</keyword>
<dbReference type="FunFam" id="1.10.12.10:FF:000001">
    <property type="entry name" value="Probable enoyl-CoA hydratase, mitochondrial"/>
    <property type="match status" value="1"/>
</dbReference>
<dbReference type="Proteomes" id="UP000000822">
    <property type="component" value="Chromosome"/>
</dbReference>
<dbReference type="PhylomeDB" id="Q8EQK0"/>
<dbReference type="SUPFAM" id="SSF52096">
    <property type="entry name" value="ClpP/crotonase"/>
    <property type="match status" value="1"/>
</dbReference>
<dbReference type="CDD" id="cd06558">
    <property type="entry name" value="crotonase-like"/>
    <property type="match status" value="1"/>
</dbReference>
<evidence type="ECO:0000313" key="6">
    <source>
        <dbReference type="Proteomes" id="UP000000822"/>
    </source>
</evidence>
<keyword evidence="4" id="KW-0175">Coiled coil</keyword>
<dbReference type="Gene3D" id="1.10.12.10">
    <property type="entry name" value="Lyase 2-enoyl-coa Hydratase, Chain A, domain 2"/>
    <property type="match status" value="1"/>
</dbReference>
<reference evidence="5 6" key="1">
    <citation type="journal article" date="2001" name="FEMS Microbiol. Lett.">
        <title>Oceanobacillus iheyensis gen. nov., sp. nov., a deep-sea extremely halotolerant and alkaliphilic species isolated from a depth of 1050 m on the Iheya Ridge.</title>
        <authorList>
            <person name="Lu J."/>
            <person name="Nogi Y."/>
            <person name="Takami H."/>
        </authorList>
    </citation>
    <scope>NUCLEOTIDE SEQUENCE [LARGE SCALE GENOMIC DNA]</scope>
    <source>
        <strain evidence="6">DSM 14371 / CIP 107618 / JCM 11309 / KCTC 3954 / HTE831</strain>
    </source>
</reference>
<dbReference type="GO" id="GO:0004300">
    <property type="term" value="F:enoyl-CoA hydratase activity"/>
    <property type="evidence" value="ECO:0007669"/>
    <property type="project" value="UniProtKB-EC"/>
</dbReference>
<sequence length="259" mass="28160">MDYLNYEIVEKYTGIITLQRLQAANALSESLLNELNQLLDEIQQNDTIRCVIVTGAGTKAFCAGADLKERKGMSDDQVIHAVKQIGETINRIEKLQVPVIAAINGVALGGGLELALACDIRIAVNNTKLGLTETSLAIIPGAGGTQRLPRTIGVGHAKRLIYSAVPVNTEEALRLHLIERSVSQEELLDEAVQLAKRIASNGPLAVQLAKGVINNGLDTTLENGLEIEHLSYQKVIPTHDRREGLQAFAEKRKPDYQGR</sequence>
<dbReference type="NCBIfam" id="NF005802">
    <property type="entry name" value="PRK07657.1"/>
    <property type="match status" value="1"/>
</dbReference>
<dbReference type="FunFam" id="3.90.226.10:FF:000009">
    <property type="entry name" value="Carnitinyl-CoA dehydratase"/>
    <property type="match status" value="1"/>
</dbReference>